<feature type="domain" description="NodB homology" evidence="3">
    <location>
        <begin position="45"/>
        <end position="324"/>
    </location>
</feature>
<evidence type="ECO:0000256" key="1">
    <source>
        <dbReference type="ARBA" id="ARBA00004613"/>
    </source>
</evidence>
<dbReference type="EC" id="3.-.-.-" evidence="4"/>
<dbReference type="PROSITE" id="PS51257">
    <property type="entry name" value="PROKAR_LIPOPROTEIN"/>
    <property type="match status" value="1"/>
</dbReference>
<comment type="subcellular location">
    <subcellularLocation>
        <location evidence="1">Secreted</location>
    </subcellularLocation>
</comment>
<evidence type="ECO:0000313" key="4">
    <source>
        <dbReference type="EMBL" id="MEL4455665.1"/>
    </source>
</evidence>
<gene>
    <name evidence="4" type="ORF">AABB81_07135</name>
</gene>
<organism evidence="4 5">
    <name type="scientific">Lutimonas vermicola</name>
    <dbReference type="NCBI Taxonomy" id="414288"/>
    <lineage>
        <taxon>Bacteria</taxon>
        <taxon>Pseudomonadati</taxon>
        <taxon>Bacteroidota</taxon>
        <taxon>Flavobacteriia</taxon>
        <taxon>Flavobacteriales</taxon>
        <taxon>Flavobacteriaceae</taxon>
        <taxon>Lutimonas</taxon>
    </lineage>
</organism>
<dbReference type="EMBL" id="JBCDNA010000001">
    <property type="protein sequence ID" value="MEL4455665.1"/>
    <property type="molecule type" value="Genomic_DNA"/>
</dbReference>
<keyword evidence="4" id="KW-0378">Hydrolase</keyword>
<dbReference type="RefSeq" id="WP_342159543.1">
    <property type="nucleotide sequence ID" value="NZ_JBCDNA010000001.1"/>
</dbReference>
<protein>
    <submittedName>
        <fullName evidence="4">Polysaccharide deacetylase family protein</fullName>
        <ecNumber evidence="4">3.-.-.-</ecNumber>
    </submittedName>
</protein>
<keyword evidence="2" id="KW-0732">Signal</keyword>
<evidence type="ECO:0000259" key="3">
    <source>
        <dbReference type="PROSITE" id="PS51677"/>
    </source>
</evidence>
<dbReference type="Proteomes" id="UP001474120">
    <property type="component" value="Unassembled WGS sequence"/>
</dbReference>
<dbReference type="CDD" id="cd10918">
    <property type="entry name" value="CE4_NodB_like_5s_6s"/>
    <property type="match status" value="1"/>
</dbReference>
<dbReference type="PROSITE" id="PS51677">
    <property type="entry name" value="NODB"/>
    <property type="match status" value="1"/>
</dbReference>
<comment type="caution">
    <text evidence="4">The sequence shown here is derived from an EMBL/GenBank/DDBJ whole genome shotgun (WGS) entry which is preliminary data.</text>
</comment>
<dbReference type="SUPFAM" id="SSF88713">
    <property type="entry name" value="Glycoside hydrolase/deacetylase"/>
    <property type="match status" value="1"/>
</dbReference>
<dbReference type="GO" id="GO:0016787">
    <property type="term" value="F:hydrolase activity"/>
    <property type="evidence" value="ECO:0007669"/>
    <property type="project" value="UniProtKB-KW"/>
</dbReference>
<evidence type="ECO:0000313" key="5">
    <source>
        <dbReference type="Proteomes" id="UP001474120"/>
    </source>
</evidence>
<reference evidence="4 5" key="1">
    <citation type="submission" date="2024-04" db="EMBL/GenBank/DDBJ databases">
        <title>whole genome sequencing of Lutimonas vermicola strain IMCC1616.</title>
        <authorList>
            <person name="Bae S.S."/>
        </authorList>
    </citation>
    <scope>NUCLEOTIDE SEQUENCE [LARGE SCALE GENOMIC DNA]</scope>
    <source>
        <strain evidence="4 5">IMCC1616</strain>
    </source>
</reference>
<dbReference type="PANTHER" id="PTHR34216">
    <property type="match status" value="1"/>
</dbReference>
<dbReference type="Gene3D" id="3.20.20.370">
    <property type="entry name" value="Glycoside hydrolase/deacetylase"/>
    <property type="match status" value="1"/>
</dbReference>
<dbReference type="InterPro" id="IPR051398">
    <property type="entry name" value="Polysacch_Deacetylase"/>
</dbReference>
<dbReference type="InterPro" id="IPR002509">
    <property type="entry name" value="NODB_dom"/>
</dbReference>
<dbReference type="Pfam" id="PF01522">
    <property type="entry name" value="Polysacc_deac_1"/>
    <property type="match status" value="2"/>
</dbReference>
<evidence type="ECO:0000256" key="2">
    <source>
        <dbReference type="ARBA" id="ARBA00022729"/>
    </source>
</evidence>
<name>A0ABU9L3R1_9FLAO</name>
<sequence>MSKPKTTKWIIVTILTGILFSGCTKSPNQHVGQTEVSKWQGNKKSAVSITYDDGIITQFTVARPIMNKLNLPATFFVLTGKINGSENGKFLGRPQDEIIRETALTKTNAENFFERASLIGYTGTSEAMLAHSNAGSLFESGKVEEAYQTIDDAFEKLRNGTLKNTDEVVYHDNPQDTTSWEDLRKFAAEGHEIASHSITHPRMAVLDEVNLLYELEQSKADIYKNLGEKYTFSVECPYGTENERVMEYARLVYPALRNRMPEEWLDELNRSSDQDPEASENEYVQWQRGPLTDTGMDVMKSWIDTCQANENIWLVLVFHGVDNFGWEAKTAKELETYFTYIKEKEHDLWVATFADVTKYIRERKNIDISGKLEDETIVLSLSSDLDPAIYDVPLSFKTYIPGNWKKVEVKKGENIVLKGLDIQRDEKGSYILYDMVPHNGQLLISSS</sequence>
<dbReference type="InterPro" id="IPR011330">
    <property type="entry name" value="Glyco_hydro/deAcase_b/a-brl"/>
</dbReference>
<keyword evidence="5" id="KW-1185">Reference proteome</keyword>
<proteinExistence type="predicted"/>
<accession>A0ABU9L3R1</accession>
<dbReference type="PANTHER" id="PTHR34216:SF3">
    <property type="entry name" value="POLY-BETA-1,6-N-ACETYL-D-GLUCOSAMINE N-DEACETYLASE"/>
    <property type="match status" value="1"/>
</dbReference>